<keyword evidence="1" id="KW-1133">Transmembrane helix</keyword>
<dbReference type="Proteomes" id="UP000473325">
    <property type="component" value="Unassembled WGS sequence"/>
</dbReference>
<sequence length="230" mass="23313">MSRSLSLRLAALPLAAAALASAPSPADAHPFGPPQTAEVTTAGDEVLVRWRFGADDDLSALAASLGVLPADRVLLDGVVLYTDGDDDLLAGDPSFAAYAETHLRAQRDGEPCEGATRPAEDLRDDGVVVALTCPAGDGPVTVAVDMLTDLHPAYRTLATGPGGQRAVYTAETPSHDWSLTTVTAADPGSSAASGAATSAALQLGGVLTGFAAAAGLGTVAWRRVSRRKVA</sequence>
<evidence type="ECO:0008006" key="5">
    <source>
        <dbReference type="Google" id="ProtNLM"/>
    </source>
</evidence>
<feature type="chain" id="PRO_5026934966" description="LPXTG-motif cell wall anchor domain-containing protein" evidence="2">
    <location>
        <begin position="29"/>
        <end position="230"/>
    </location>
</feature>
<dbReference type="RefSeq" id="WP_160874484.1">
    <property type="nucleotide sequence ID" value="NZ_WUEK01000001.1"/>
</dbReference>
<keyword evidence="4" id="KW-1185">Reference proteome</keyword>
<feature type="signal peptide" evidence="2">
    <location>
        <begin position="1"/>
        <end position="28"/>
    </location>
</feature>
<reference evidence="3 4" key="1">
    <citation type="submission" date="2019-12" db="EMBL/GenBank/DDBJ databases">
        <authorList>
            <person name="Kun Z."/>
        </authorList>
    </citation>
    <scope>NUCLEOTIDE SEQUENCE [LARGE SCALE GENOMIC DNA]</scope>
    <source>
        <strain evidence="3 4">YIM 123512</strain>
    </source>
</reference>
<accession>A0A6L7EVM8</accession>
<evidence type="ECO:0000256" key="2">
    <source>
        <dbReference type="SAM" id="SignalP"/>
    </source>
</evidence>
<proteinExistence type="predicted"/>
<name>A0A6L7EVM8_9ACTN</name>
<protein>
    <recommendedName>
        <fullName evidence="5">LPXTG-motif cell wall anchor domain-containing protein</fullName>
    </recommendedName>
</protein>
<keyword evidence="2" id="KW-0732">Signal</keyword>
<dbReference type="AlphaFoldDB" id="A0A6L7EVM8"/>
<dbReference type="EMBL" id="WUEK01000001">
    <property type="protein sequence ID" value="MXG88255.1"/>
    <property type="molecule type" value="Genomic_DNA"/>
</dbReference>
<evidence type="ECO:0000313" key="4">
    <source>
        <dbReference type="Proteomes" id="UP000473325"/>
    </source>
</evidence>
<evidence type="ECO:0000256" key="1">
    <source>
        <dbReference type="SAM" id="Phobius"/>
    </source>
</evidence>
<comment type="caution">
    <text evidence="3">The sequence shown here is derived from an EMBL/GenBank/DDBJ whole genome shotgun (WGS) entry which is preliminary data.</text>
</comment>
<evidence type="ECO:0000313" key="3">
    <source>
        <dbReference type="EMBL" id="MXG88255.1"/>
    </source>
</evidence>
<keyword evidence="1" id="KW-0472">Membrane</keyword>
<organism evidence="3 4">
    <name type="scientific">Nocardioides flavescens</name>
    <dbReference type="NCBI Taxonomy" id="2691959"/>
    <lineage>
        <taxon>Bacteria</taxon>
        <taxon>Bacillati</taxon>
        <taxon>Actinomycetota</taxon>
        <taxon>Actinomycetes</taxon>
        <taxon>Propionibacteriales</taxon>
        <taxon>Nocardioidaceae</taxon>
        <taxon>Nocardioides</taxon>
    </lineage>
</organism>
<keyword evidence="1" id="KW-0812">Transmembrane</keyword>
<feature type="transmembrane region" description="Helical" evidence="1">
    <location>
        <begin position="199"/>
        <end position="221"/>
    </location>
</feature>
<gene>
    <name evidence="3" type="ORF">GRQ65_01665</name>
</gene>